<evidence type="ECO:0000313" key="3">
    <source>
        <dbReference type="Proteomes" id="UP001066276"/>
    </source>
</evidence>
<feature type="compositionally biased region" description="Basic and acidic residues" evidence="1">
    <location>
        <begin position="185"/>
        <end position="200"/>
    </location>
</feature>
<feature type="compositionally biased region" description="Basic and acidic residues" evidence="1">
    <location>
        <begin position="213"/>
        <end position="223"/>
    </location>
</feature>
<organism evidence="2 3">
    <name type="scientific">Pleurodeles waltl</name>
    <name type="common">Iberian ribbed newt</name>
    <dbReference type="NCBI Taxonomy" id="8319"/>
    <lineage>
        <taxon>Eukaryota</taxon>
        <taxon>Metazoa</taxon>
        <taxon>Chordata</taxon>
        <taxon>Craniata</taxon>
        <taxon>Vertebrata</taxon>
        <taxon>Euteleostomi</taxon>
        <taxon>Amphibia</taxon>
        <taxon>Batrachia</taxon>
        <taxon>Caudata</taxon>
        <taxon>Salamandroidea</taxon>
        <taxon>Salamandridae</taxon>
        <taxon>Pleurodelinae</taxon>
        <taxon>Pleurodeles</taxon>
    </lineage>
</organism>
<evidence type="ECO:0000256" key="1">
    <source>
        <dbReference type="SAM" id="MobiDB-lite"/>
    </source>
</evidence>
<dbReference type="EMBL" id="JANPWB010000016">
    <property type="protein sequence ID" value="KAJ1082560.1"/>
    <property type="molecule type" value="Genomic_DNA"/>
</dbReference>
<accession>A0AAV7KTM4</accession>
<protein>
    <submittedName>
        <fullName evidence="2">Uncharacterized protein</fullName>
    </submittedName>
</protein>
<feature type="compositionally biased region" description="Basic and acidic residues" evidence="1">
    <location>
        <begin position="1"/>
        <end position="10"/>
    </location>
</feature>
<sequence length="291" mass="32741">MCLIRTEKKKNSQGGKKNVLPAEKQKAAAETGPRPINHKNPEKRFQTLCGEPCDSRPQPEAEPETGTNRYQAQEPHTVMNHGIREGAPPEEPPTPANCSVDQRPTLGNPKICTKPTSPIWKNPTVAREELVQEPPPERVTADRKAHSWQTATRQNNTEWPTHQKNGSEHPKPYQGGQSTHRRRPLNKELHAEGPAKDGWSRSKTHPTNVRSQQDPHKQKEQSHAGEPPRTTTRHIRPNRGAGPRTGWWDSSDSTAPLRTRHKPRAHSQHRLGSSLNQENGDGKKKEVEKHP</sequence>
<feature type="region of interest" description="Disordered" evidence="1">
    <location>
        <begin position="1"/>
        <end position="291"/>
    </location>
</feature>
<reference evidence="2" key="1">
    <citation type="journal article" date="2022" name="bioRxiv">
        <title>Sequencing and chromosome-scale assembly of the giantPleurodeles waltlgenome.</title>
        <authorList>
            <person name="Brown T."/>
            <person name="Elewa A."/>
            <person name="Iarovenko S."/>
            <person name="Subramanian E."/>
            <person name="Araus A.J."/>
            <person name="Petzold A."/>
            <person name="Susuki M."/>
            <person name="Suzuki K.-i.T."/>
            <person name="Hayashi T."/>
            <person name="Toyoda A."/>
            <person name="Oliveira C."/>
            <person name="Osipova E."/>
            <person name="Leigh N.D."/>
            <person name="Simon A."/>
            <person name="Yun M.H."/>
        </authorList>
    </citation>
    <scope>NUCLEOTIDE SEQUENCE</scope>
    <source>
        <strain evidence="2">20211129_DDA</strain>
        <tissue evidence="2">Liver</tissue>
    </source>
</reference>
<dbReference type="Proteomes" id="UP001066276">
    <property type="component" value="Chromosome 12"/>
</dbReference>
<feature type="compositionally biased region" description="Basic and acidic residues" evidence="1">
    <location>
        <begin position="126"/>
        <end position="145"/>
    </location>
</feature>
<feature type="compositionally biased region" description="Basic residues" evidence="1">
    <location>
        <begin position="258"/>
        <end position="269"/>
    </location>
</feature>
<dbReference type="AlphaFoldDB" id="A0AAV7KTM4"/>
<gene>
    <name evidence="2" type="ORF">NDU88_002725</name>
</gene>
<evidence type="ECO:0000313" key="2">
    <source>
        <dbReference type="EMBL" id="KAJ1082560.1"/>
    </source>
</evidence>
<feature type="compositionally biased region" description="Basic and acidic residues" evidence="1">
    <location>
        <begin position="280"/>
        <end position="291"/>
    </location>
</feature>
<comment type="caution">
    <text evidence="2">The sequence shown here is derived from an EMBL/GenBank/DDBJ whole genome shotgun (WGS) entry which is preliminary data.</text>
</comment>
<feature type="compositionally biased region" description="Polar residues" evidence="1">
    <location>
        <begin position="147"/>
        <end position="164"/>
    </location>
</feature>
<keyword evidence="3" id="KW-1185">Reference proteome</keyword>
<name>A0AAV7KTM4_PLEWA</name>
<proteinExistence type="predicted"/>
<feature type="compositionally biased region" description="Polar residues" evidence="1">
    <location>
        <begin position="270"/>
        <end position="279"/>
    </location>
</feature>